<evidence type="ECO:0000256" key="9">
    <source>
        <dbReference type="ARBA" id="ARBA00023136"/>
    </source>
</evidence>
<dbReference type="SMART" id="SM00382">
    <property type="entry name" value="AAA"/>
    <property type="match status" value="1"/>
</dbReference>
<evidence type="ECO:0000256" key="7">
    <source>
        <dbReference type="ARBA" id="ARBA00022967"/>
    </source>
</evidence>
<keyword evidence="11" id="KW-0092">Biotin</keyword>
<evidence type="ECO:0000256" key="4">
    <source>
        <dbReference type="ARBA" id="ARBA00022741"/>
    </source>
</evidence>
<dbReference type="InterPro" id="IPR011053">
    <property type="entry name" value="Single_hybrid_motif"/>
</dbReference>
<feature type="domain" description="Lipoyl-binding" evidence="15">
    <location>
        <begin position="296"/>
        <end position="374"/>
    </location>
</feature>
<evidence type="ECO:0000256" key="6">
    <source>
        <dbReference type="ARBA" id="ARBA00022840"/>
    </source>
</evidence>
<protein>
    <submittedName>
        <fullName evidence="16">ATP-binding cassette domain-containing protein</fullName>
    </submittedName>
</protein>
<evidence type="ECO:0000256" key="10">
    <source>
        <dbReference type="ARBA" id="ARBA00023160"/>
    </source>
</evidence>
<evidence type="ECO:0000313" key="17">
    <source>
        <dbReference type="Proteomes" id="UP000602198"/>
    </source>
</evidence>
<dbReference type="Proteomes" id="UP000602198">
    <property type="component" value="Unassembled WGS sequence"/>
</dbReference>
<keyword evidence="7" id="KW-1278">Translocase</keyword>
<dbReference type="PANTHER" id="PTHR43875:SF15">
    <property type="entry name" value="TREHALOSE IMPORT ATP-BINDING PROTEIN SUGC"/>
    <property type="match status" value="1"/>
</dbReference>
<keyword evidence="2" id="KW-1003">Cell membrane</keyword>
<dbReference type="PRINTS" id="PR01071">
    <property type="entry name" value="ACOABIOTINCC"/>
</dbReference>
<feature type="region of interest" description="Disordered" evidence="13">
    <location>
        <begin position="242"/>
        <end position="265"/>
    </location>
</feature>
<dbReference type="EMBL" id="JAERRJ010000008">
    <property type="protein sequence ID" value="MBL1077111.1"/>
    <property type="molecule type" value="Genomic_DNA"/>
</dbReference>
<evidence type="ECO:0000256" key="2">
    <source>
        <dbReference type="ARBA" id="ARBA00022475"/>
    </source>
</evidence>
<evidence type="ECO:0000259" key="15">
    <source>
        <dbReference type="PROSITE" id="PS50968"/>
    </source>
</evidence>
<dbReference type="Pfam" id="PF00364">
    <property type="entry name" value="Biotin_lipoyl"/>
    <property type="match status" value="1"/>
</dbReference>
<keyword evidence="4" id="KW-0547">Nucleotide-binding</keyword>
<feature type="region of interest" description="Disordered" evidence="13">
    <location>
        <begin position="114"/>
        <end position="158"/>
    </location>
</feature>
<keyword evidence="3" id="KW-0444">Lipid biosynthesis</keyword>
<evidence type="ECO:0000256" key="11">
    <source>
        <dbReference type="ARBA" id="ARBA00023267"/>
    </source>
</evidence>
<evidence type="ECO:0000256" key="12">
    <source>
        <dbReference type="ARBA" id="ARBA00048501"/>
    </source>
</evidence>
<comment type="catalytic activity">
    <reaction evidence="12">
        <text>N(6)-biotinyl-L-lysyl-[protein] + hydrogencarbonate + ATP = N(6)-carboxybiotinyl-L-lysyl-[protein] + ADP + phosphate + H(+)</text>
        <dbReference type="Rhea" id="RHEA:13501"/>
        <dbReference type="Rhea" id="RHEA-COMP:10505"/>
        <dbReference type="Rhea" id="RHEA-COMP:10506"/>
        <dbReference type="ChEBI" id="CHEBI:15378"/>
        <dbReference type="ChEBI" id="CHEBI:17544"/>
        <dbReference type="ChEBI" id="CHEBI:30616"/>
        <dbReference type="ChEBI" id="CHEBI:43474"/>
        <dbReference type="ChEBI" id="CHEBI:83144"/>
        <dbReference type="ChEBI" id="CHEBI:83145"/>
        <dbReference type="ChEBI" id="CHEBI:456216"/>
        <dbReference type="EC" id="6.3.4.14"/>
    </reaction>
    <physiologicalReaction direction="left-to-right" evidence="12">
        <dbReference type="Rhea" id="RHEA:13502"/>
    </physiologicalReaction>
</comment>
<gene>
    <name evidence="16" type="ORF">JK358_22185</name>
</gene>
<dbReference type="PROSITE" id="PS00188">
    <property type="entry name" value="BIOTIN"/>
    <property type="match status" value="1"/>
</dbReference>
<dbReference type="PROSITE" id="PS50968">
    <property type="entry name" value="BIOTINYL_LIPOYL"/>
    <property type="match status" value="1"/>
</dbReference>
<dbReference type="Pfam" id="PF00005">
    <property type="entry name" value="ABC_tran"/>
    <property type="match status" value="1"/>
</dbReference>
<evidence type="ECO:0000256" key="3">
    <source>
        <dbReference type="ARBA" id="ARBA00022516"/>
    </source>
</evidence>
<reference evidence="16 17" key="1">
    <citation type="submission" date="2021-01" db="EMBL/GenBank/DDBJ databases">
        <title>WGS of actinomycetes isolated from Thailand.</title>
        <authorList>
            <person name="Thawai C."/>
        </authorList>
    </citation>
    <scope>NUCLEOTIDE SEQUENCE [LARGE SCALE GENOMIC DNA]</scope>
    <source>
        <strain evidence="16 17">LPG 2</strain>
    </source>
</reference>
<proteinExistence type="predicted"/>
<dbReference type="InterPro" id="IPR000089">
    <property type="entry name" value="Biotin_lipoyl"/>
</dbReference>
<evidence type="ECO:0000313" key="16">
    <source>
        <dbReference type="EMBL" id="MBL1077111.1"/>
    </source>
</evidence>
<evidence type="ECO:0000256" key="1">
    <source>
        <dbReference type="ARBA" id="ARBA00005194"/>
    </source>
</evidence>
<organism evidence="16 17">
    <name type="scientific">Nocardia acididurans</name>
    <dbReference type="NCBI Taxonomy" id="2802282"/>
    <lineage>
        <taxon>Bacteria</taxon>
        <taxon>Bacillati</taxon>
        <taxon>Actinomycetota</taxon>
        <taxon>Actinomycetes</taxon>
        <taxon>Mycobacteriales</taxon>
        <taxon>Nocardiaceae</taxon>
        <taxon>Nocardia</taxon>
    </lineage>
</organism>
<accession>A0ABS1M976</accession>
<feature type="domain" description="ABC transporter" evidence="14">
    <location>
        <begin position="4"/>
        <end position="234"/>
    </location>
</feature>
<dbReference type="PANTHER" id="PTHR43875">
    <property type="entry name" value="MALTODEXTRIN IMPORT ATP-BINDING PROTEIN MSMX"/>
    <property type="match status" value="1"/>
</dbReference>
<keyword evidence="8" id="KW-0443">Lipid metabolism</keyword>
<dbReference type="InterPro" id="IPR001249">
    <property type="entry name" value="AcCoA_biotinCC"/>
</dbReference>
<keyword evidence="6 16" id="KW-0067">ATP-binding</keyword>
<evidence type="ECO:0000256" key="8">
    <source>
        <dbReference type="ARBA" id="ARBA00023098"/>
    </source>
</evidence>
<dbReference type="InterPro" id="IPR027417">
    <property type="entry name" value="P-loop_NTPase"/>
</dbReference>
<comment type="pathway">
    <text evidence="1">Lipid metabolism; fatty acid biosynthesis.</text>
</comment>
<evidence type="ECO:0000256" key="13">
    <source>
        <dbReference type="SAM" id="MobiDB-lite"/>
    </source>
</evidence>
<sequence length="378" mass="39688">MARLYLDAVAKRFGATDAVSAVTLDIADGEFLVLLGPSGCGKSTLLRLIAGLEEPTAGRILLDGNDITDAPPQHRDLAMVFQSYALYPHLTVAKNIGFPLRSRRQRRADIDVKVREVASTLEPGRPAPAGPDDPDHRPSRPVPPLRCGQPAAHRGRGRQAFQQRGCAMSAPTNNLPVNGVATAHHVTELVAVLADSVLALAARVDRAPLSVRVAAGDLQIEVTWPHGEIALSDLHVASDARANGSGAAAPGRGTTTPRTLAEPASSAITRPAENGTATTVENGTATTVLPQSAAEPGTFVLCAATVGVFYRAPEPGAKPFVDEGDAVTPGRQVAIVEAMKMMIPVEAERAGLVAEFLVPDATSVEYGQPLILFREADR</sequence>
<keyword evidence="17" id="KW-1185">Reference proteome</keyword>
<evidence type="ECO:0000259" key="14">
    <source>
        <dbReference type="PROSITE" id="PS50893"/>
    </source>
</evidence>
<keyword evidence="9" id="KW-0472">Membrane</keyword>
<dbReference type="InterPro" id="IPR003593">
    <property type="entry name" value="AAA+_ATPase"/>
</dbReference>
<dbReference type="InterPro" id="IPR001882">
    <property type="entry name" value="Biotin_BS"/>
</dbReference>
<comment type="caution">
    <text evidence="16">The sequence shown here is derived from an EMBL/GenBank/DDBJ whole genome shotgun (WGS) entry which is preliminary data.</text>
</comment>
<name>A0ABS1M976_9NOCA</name>
<dbReference type="Gene3D" id="2.40.50.100">
    <property type="match status" value="1"/>
</dbReference>
<dbReference type="Gene3D" id="3.40.50.300">
    <property type="entry name" value="P-loop containing nucleotide triphosphate hydrolases"/>
    <property type="match status" value="1"/>
</dbReference>
<dbReference type="SUPFAM" id="SSF51230">
    <property type="entry name" value="Single hybrid motif"/>
    <property type="match status" value="1"/>
</dbReference>
<dbReference type="GO" id="GO:0005524">
    <property type="term" value="F:ATP binding"/>
    <property type="evidence" value="ECO:0007669"/>
    <property type="project" value="UniProtKB-KW"/>
</dbReference>
<dbReference type="InterPro" id="IPR047641">
    <property type="entry name" value="ABC_transpr_MalK/UgpC-like"/>
</dbReference>
<evidence type="ECO:0000256" key="5">
    <source>
        <dbReference type="ARBA" id="ARBA00022832"/>
    </source>
</evidence>
<keyword evidence="5" id="KW-0276">Fatty acid metabolism</keyword>
<dbReference type="SUPFAM" id="SSF52540">
    <property type="entry name" value="P-loop containing nucleoside triphosphate hydrolases"/>
    <property type="match status" value="1"/>
</dbReference>
<keyword evidence="10" id="KW-0275">Fatty acid biosynthesis</keyword>
<dbReference type="InterPro" id="IPR003439">
    <property type="entry name" value="ABC_transporter-like_ATP-bd"/>
</dbReference>
<dbReference type="CDD" id="cd06850">
    <property type="entry name" value="biotinyl_domain"/>
    <property type="match status" value="1"/>
</dbReference>
<dbReference type="PROSITE" id="PS50893">
    <property type="entry name" value="ABC_TRANSPORTER_2"/>
    <property type="match status" value="1"/>
</dbReference>